<dbReference type="GO" id="GO:0005634">
    <property type="term" value="C:nucleus"/>
    <property type="evidence" value="ECO:0007669"/>
    <property type="project" value="TreeGrafter"/>
</dbReference>
<feature type="compositionally biased region" description="Acidic residues" evidence="1">
    <location>
        <begin position="212"/>
        <end position="227"/>
    </location>
</feature>
<dbReference type="InterPro" id="IPR036241">
    <property type="entry name" value="NSFL1C_SEP_dom_sf"/>
</dbReference>
<dbReference type="SUPFAM" id="SSF54236">
    <property type="entry name" value="Ubiquitin-like"/>
    <property type="match status" value="1"/>
</dbReference>
<dbReference type="SMART" id="SM00166">
    <property type="entry name" value="UBX"/>
    <property type="match status" value="1"/>
</dbReference>
<dbReference type="InterPro" id="IPR029071">
    <property type="entry name" value="Ubiquitin-like_domsf"/>
</dbReference>
<sequence length="421" mass="44494">MPGLNPTQEDVDNFVAITAATPADATRFLSNGVSLEGAIEDYYAAQEAGDYGEHADEEDELDAALAESAADAAPGGARTLSGAPAEALPEGWGRRGPARVGRIGQWGGGEDDDEDEDEAARRRGNELYTGGERSGLAVQNPDQRGGRGLVDDILNQARQAGPPAEEPQQQAAAANPWGGVGHTLGSDETPSVQVGAGAASRAPRQRVPGAFADEDDDEDEEDDDEAGAEVARRRVTFWRDGFSIEDGELYRYDEPGNRELLEAIHAGRAPLSLFNVRFGQRIELLVDQRTNEDYTPPPKGPLKAFSGGGNRLGSPAPAAASSSSAPASAPAPAAAAPAREFKVDDAKPTTSIQIRLGDGTRLVARVNLDHTVADLRAFVAASRPDPRAFVLQTTFPSRELPDGETVEQAKLQNAVVVQRFV</sequence>
<gene>
    <name evidence="4" type="primary">ubx3_1</name>
    <name evidence="4" type="ORF">LOC62_04G005933</name>
</gene>
<feature type="domain" description="UBX" evidence="2">
    <location>
        <begin position="345"/>
        <end position="419"/>
    </location>
</feature>
<feature type="compositionally biased region" description="Low complexity" evidence="1">
    <location>
        <begin position="156"/>
        <end position="174"/>
    </location>
</feature>
<dbReference type="PROSITE" id="PS50033">
    <property type="entry name" value="UBX"/>
    <property type="match status" value="1"/>
</dbReference>
<evidence type="ECO:0000313" key="4">
    <source>
        <dbReference type="EMBL" id="WOO82444.1"/>
    </source>
</evidence>
<dbReference type="EMBL" id="CP086717">
    <property type="protein sequence ID" value="WOO82444.1"/>
    <property type="molecule type" value="Genomic_DNA"/>
</dbReference>
<dbReference type="Gene3D" id="3.10.20.90">
    <property type="entry name" value="Phosphatidylinositol 3-kinase Catalytic Subunit, Chain A, domain 1"/>
    <property type="match status" value="1"/>
</dbReference>
<dbReference type="GO" id="GO:0005829">
    <property type="term" value="C:cytosol"/>
    <property type="evidence" value="ECO:0007669"/>
    <property type="project" value="TreeGrafter"/>
</dbReference>
<dbReference type="InterPro" id="IPR001012">
    <property type="entry name" value="UBX_dom"/>
</dbReference>
<evidence type="ECO:0000313" key="5">
    <source>
        <dbReference type="Proteomes" id="UP000827549"/>
    </source>
</evidence>
<dbReference type="AlphaFoldDB" id="A0AAF0YCR2"/>
<proteinExistence type="predicted"/>
<reference evidence="4" key="1">
    <citation type="submission" date="2023-10" db="EMBL/GenBank/DDBJ databases">
        <authorList>
            <person name="Noh H."/>
        </authorList>
    </citation>
    <scope>NUCLEOTIDE SEQUENCE</scope>
    <source>
        <strain evidence="4">DUCC4014</strain>
    </source>
</reference>
<dbReference type="SMART" id="SM00553">
    <property type="entry name" value="SEP"/>
    <property type="match status" value="1"/>
</dbReference>
<dbReference type="Pfam" id="PF00789">
    <property type="entry name" value="UBX"/>
    <property type="match status" value="1"/>
</dbReference>
<evidence type="ECO:0000259" key="3">
    <source>
        <dbReference type="PROSITE" id="PS51399"/>
    </source>
</evidence>
<evidence type="ECO:0000259" key="2">
    <source>
        <dbReference type="PROSITE" id="PS50033"/>
    </source>
</evidence>
<dbReference type="SUPFAM" id="SSF102848">
    <property type="entry name" value="NSFL1 (p97 ATPase) cofactor p47, SEP domain"/>
    <property type="match status" value="1"/>
</dbReference>
<dbReference type="FunFam" id="3.30.420.210:FF:000002">
    <property type="entry name" value="UBX domain-containing protein 1"/>
    <property type="match status" value="1"/>
</dbReference>
<dbReference type="InterPro" id="IPR012989">
    <property type="entry name" value="SEP_domain"/>
</dbReference>
<feature type="domain" description="SEP" evidence="3">
    <location>
        <begin position="230"/>
        <end position="295"/>
    </location>
</feature>
<keyword evidence="5" id="KW-1185">Reference proteome</keyword>
<dbReference type="Gene3D" id="3.30.420.210">
    <property type="entry name" value="SEP domain"/>
    <property type="match status" value="1"/>
</dbReference>
<dbReference type="PANTHER" id="PTHR23333:SF20">
    <property type="entry name" value="NSFL1 COFACTOR P47"/>
    <property type="match status" value="1"/>
</dbReference>
<dbReference type="GO" id="GO:0031468">
    <property type="term" value="P:nuclear membrane reassembly"/>
    <property type="evidence" value="ECO:0007669"/>
    <property type="project" value="TreeGrafter"/>
</dbReference>
<dbReference type="CDD" id="cd14273">
    <property type="entry name" value="UBA_TAP-C_like"/>
    <property type="match status" value="1"/>
</dbReference>
<evidence type="ECO:0000256" key="1">
    <source>
        <dbReference type="SAM" id="MobiDB-lite"/>
    </source>
</evidence>
<dbReference type="PROSITE" id="PS51399">
    <property type="entry name" value="SEP"/>
    <property type="match status" value="1"/>
</dbReference>
<dbReference type="PANTHER" id="PTHR23333">
    <property type="entry name" value="UBX DOMAIN CONTAINING PROTEIN"/>
    <property type="match status" value="1"/>
</dbReference>
<name>A0AAF0YCR2_9TREE</name>
<feature type="compositionally biased region" description="Low complexity" evidence="1">
    <location>
        <begin position="314"/>
        <end position="338"/>
    </location>
</feature>
<dbReference type="RefSeq" id="XP_062628476.1">
    <property type="nucleotide sequence ID" value="XM_062772492.1"/>
</dbReference>
<dbReference type="GO" id="GO:0000045">
    <property type="term" value="P:autophagosome assembly"/>
    <property type="evidence" value="ECO:0007669"/>
    <property type="project" value="TreeGrafter"/>
</dbReference>
<dbReference type="Pfam" id="PF08059">
    <property type="entry name" value="SEP"/>
    <property type="match status" value="1"/>
</dbReference>
<protein>
    <submittedName>
        <fullName evidence="4">UBX domain-containing protein 3</fullName>
    </submittedName>
</protein>
<organism evidence="4 5">
    <name type="scientific">Vanrija pseudolonga</name>
    <dbReference type="NCBI Taxonomy" id="143232"/>
    <lineage>
        <taxon>Eukaryota</taxon>
        <taxon>Fungi</taxon>
        <taxon>Dikarya</taxon>
        <taxon>Basidiomycota</taxon>
        <taxon>Agaricomycotina</taxon>
        <taxon>Tremellomycetes</taxon>
        <taxon>Trichosporonales</taxon>
        <taxon>Trichosporonaceae</taxon>
        <taxon>Vanrija</taxon>
    </lineage>
</organism>
<dbReference type="GO" id="GO:0007030">
    <property type="term" value="P:Golgi organization"/>
    <property type="evidence" value="ECO:0007669"/>
    <property type="project" value="TreeGrafter"/>
</dbReference>
<dbReference type="GeneID" id="87809160"/>
<feature type="region of interest" description="Disordered" evidence="1">
    <location>
        <begin position="70"/>
        <end position="232"/>
    </location>
</feature>
<dbReference type="Pfam" id="PF14555">
    <property type="entry name" value="UBA_4"/>
    <property type="match status" value="1"/>
</dbReference>
<dbReference type="GO" id="GO:0043161">
    <property type="term" value="P:proteasome-mediated ubiquitin-dependent protein catabolic process"/>
    <property type="evidence" value="ECO:0007669"/>
    <property type="project" value="TreeGrafter"/>
</dbReference>
<dbReference type="GO" id="GO:0061025">
    <property type="term" value="P:membrane fusion"/>
    <property type="evidence" value="ECO:0007669"/>
    <property type="project" value="TreeGrafter"/>
</dbReference>
<accession>A0AAF0YCR2</accession>
<dbReference type="Proteomes" id="UP000827549">
    <property type="component" value="Chromosome 4"/>
</dbReference>
<dbReference type="CDD" id="cd01770">
    <property type="entry name" value="UBX_UBXN2"/>
    <property type="match status" value="1"/>
</dbReference>
<feature type="compositionally biased region" description="Acidic residues" evidence="1">
    <location>
        <begin position="109"/>
        <end position="118"/>
    </location>
</feature>
<feature type="region of interest" description="Disordered" evidence="1">
    <location>
        <begin position="289"/>
        <end position="340"/>
    </location>
</feature>
<dbReference type="GO" id="GO:0043130">
    <property type="term" value="F:ubiquitin binding"/>
    <property type="evidence" value="ECO:0007669"/>
    <property type="project" value="TreeGrafter"/>
</dbReference>